<evidence type="ECO:0000313" key="3">
    <source>
        <dbReference type="Proteomes" id="UP000092666"/>
    </source>
</evidence>
<organism evidence="2 3">
    <name type="scientific">Kwoniella heveanensis BCC8398</name>
    <dbReference type="NCBI Taxonomy" id="1296120"/>
    <lineage>
        <taxon>Eukaryota</taxon>
        <taxon>Fungi</taxon>
        <taxon>Dikarya</taxon>
        <taxon>Basidiomycota</taxon>
        <taxon>Agaricomycotina</taxon>
        <taxon>Tremellomycetes</taxon>
        <taxon>Tremellales</taxon>
        <taxon>Cryptococcaceae</taxon>
        <taxon>Kwoniella</taxon>
    </lineage>
</organism>
<evidence type="ECO:0000313" key="2">
    <source>
        <dbReference type="EMBL" id="OCF32250.1"/>
    </source>
</evidence>
<dbReference type="PANTHER" id="PTHR45458:SF1">
    <property type="entry name" value="SHORT CHAIN DEHYDROGENASE"/>
    <property type="match status" value="1"/>
</dbReference>
<dbReference type="EMBL" id="KI669510">
    <property type="protein sequence ID" value="OCF32250.1"/>
    <property type="molecule type" value="Genomic_DNA"/>
</dbReference>
<dbReference type="PRINTS" id="PR00081">
    <property type="entry name" value="GDHRDH"/>
</dbReference>
<evidence type="ECO:0000256" key="1">
    <source>
        <dbReference type="ARBA" id="ARBA00022857"/>
    </source>
</evidence>
<dbReference type="OrthoDB" id="7289984at2759"/>
<dbReference type="SUPFAM" id="SSF51735">
    <property type="entry name" value="NAD(P)-binding Rossmann-fold domains"/>
    <property type="match status" value="1"/>
</dbReference>
<dbReference type="InterPro" id="IPR036291">
    <property type="entry name" value="NAD(P)-bd_dom_sf"/>
</dbReference>
<dbReference type="PROSITE" id="PS00061">
    <property type="entry name" value="ADH_SHORT"/>
    <property type="match status" value="1"/>
</dbReference>
<sequence length="240" mass="25555">MPSFFANKNIVVIGSARGIGYALLKQLVLGGAKSILAIDRYESQDISALVAYSNEHTDTTHLSFVLADVTDRSALIAATEKVDSVDCLLCVAGVLGCPLPLLSREESDPDPSADILKVFTVNVLGTFNGIHAFQAKIQRGGRVMLMSSTMASMETATFSKNPAYSIAKAGVNMLGRKLAVELGQRDIGVVMMSPGVVRTEMNGGEGDISPEESAAGILRELSREGINGAFLRYDGNGWPW</sequence>
<dbReference type="PANTHER" id="PTHR45458">
    <property type="entry name" value="SHORT-CHAIN DEHYDROGENASE/REDUCTASE SDR"/>
    <property type="match status" value="1"/>
</dbReference>
<accession>A0A1B9GME1</accession>
<reference evidence="3" key="2">
    <citation type="submission" date="2013-12" db="EMBL/GenBank/DDBJ databases">
        <title>Evolution of pathogenesis and genome organization in the Tremellales.</title>
        <authorList>
            <person name="Cuomo C."/>
            <person name="Litvintseva A."/>
            <person name="Heitman J."/>
            <person name="Chen Y."/>
            <person name="Sun S."/>
            <person name="Springer D."/>
            <person name="Dromer F."/>
            <person name="Young S."/>
            <person name="Zeng Q."/>
            <person name="Chapman S."/>
            <person name="Gujja S."/>
            <person name="Saif S."/>
            <person name="Birren B."/>
        </authorList>
    </citation>
    <scope>NUCLEOTIDE SEQUENCE [LARGE SCALE GENOMIC DNA]</scope>
    <source>
        <strain evidence="3">BCC8398</strain>
    </source>
</reference>
<keyword evidence="3" id="KW-1185">Reference proteome</keyword>
<dbReference type="InterPro" id="IPR020904">
    <property type="entry name" value="Sc_DH/Rdtase_CS"/>
</dbReference>
<dbReference type="Proteomes" id="UP000092666">
    <property type="component" value="Unassembled WGS sequence"/>
</dbReference>
<name>A0A1B9GME1_9TREE</name>
<evidence type="ECO:0008006" key="4">
    <source>
        <dbReference type="Google" id="ProtNLM"/>
    </source>
</evidence>
<dbReference type="InterPro" id="IPR052184">
    <property type="entry name" value="SDR_enzymes"/>
</dbReference>
<keyword evidence="1" id="KW-0521">NADP</keyword>
<dbReference type="Pfam" id="PF00106">
    <property type="entry name" value="adh_short"/>
    <property type="match status" value="1"/>
</dbReference>
<dbReference type="AlphaFoldDB" id="A0A1B9GME1"/>
<dbReference type="Gene3D" id="3.40.50.720">
    <property type="entry name" value="NAD(P)-binding Rossmann-like Domain"/>
    <property type="match status" value="1"/>
</dbReference>
<reference evidence="2 3" key="1">
    <citation type="submission" date="2013-07" db="EMBL/GenBank/DDBJ databases">
        <title>The Genome Sequence of Cryptococcus heveanensis BCC8398.</title>
        <authorList>
            <consortium name="The Broad Institute Genome Sequencing Platform"/>
            <person name="Cuomo C."/>
            <person name="Litvintseva A."/>
            <person name="Chen Y."/>
            <person name="Heitman J."/>
            <person name="Sun S."/>
            <person name="Springer D."/>
            <person name="Dromer F."/>
            <person name="Young S.K."/>
            <person name="Zeng Q."/>
            <person name="Gargeya S."/>
            <person name="Fitzgerald M."/>
            <person name="Abouelleil A."/>
            <person name="Alvarado L."/>
            <person name="Berlin A.M."/>
            <person name="Chapman S.B."/>
            <person name="Dewar J."/>
            <person name="Goldberg J."/>
            <person name="Griggs A."/>
            <person name="Gujja S."/>
            <person name="Hansen M."/>
            <person name="Howarth C."/>
            <person name="Imamovic A."/>
            <person name="Larimer J."/>
            <person name="McCowan C."/>
            <person name="Murphy C."/>
            <person name="Pearson M."/>
            <person name="Priest M."/>
            <person name="Roberts A."/>
            <person name="Saif S."/>
            <person name="Shea T."/>
            <person name="Sykes S."/>
            <person name="Wortman J."/>
            <person name="Nusbaum C."/>
            <person name="Birren B."/>
        </authorList>
    </citation>
    <scope>NUCLEOTIDE SEQUENCE [LARGE SCALE GENOMIC DNA]</scope>
    <source>
        <strain evidence="2 3">BCC8398</strain>
    </source>
</reference>
<dbReference type="GO" id="GO:0016616">
    <property type="term" value="F:oxidoreductase activity, acting on the CH-OH group of donors, NAD or NADP as acceptor"/>
    <property type="evidence" value="ECO:0007669"/>
    <property type="project" value="TreeGrafter"/>
</dbReference>
<dbReference type="InterPro" id="IPR002347">
    <property type="entry name" value="SDR_fam"/>
</dbReference>
<proteinExistence type="predicted"/>
<gene>
    <name evidence="2" type="ORF">I316_06165</name>
</gene>
<protein>
    <recommendedName>
        <fullName evidence="4">Short-chain dehydrogenase/reductase SDR</fullName>
    </recommendedName>
</protein>